<dbReference type="Proteomes" id="UP001055072">
    <property type="component" value="Unassembled WGS sequence"/>
</dbReference>
<gene>
    <name evidence="1" type="ORF">BDY19DRAFT_998260</name>
</gene>
<evidence type="ECO:0000313" key="1">
    <source>
        <dbReference type="EMBL" id="KAI0083783.1"/>
    </source>
</evidence>
<accession>A0ACB8TP57</accession>
<organism evidence="1 2">
    <name type="scientific">Irpex rosettiformis</name>
    <dbReference type="NCBI Taxonomy" id="378272"/>
    <lineage>
        <taxon>Eukaryota</taxon>
        <taxon>Fungi</taxon>
        <taxon>Dikarya</taxon>
        <taxon>Basidiomycota</taxon>
        <taxon>Agaricomycotina</taxon>
        <taxon>Agaricomycetes</taxon>
        <taxon>Polyporales</taxon>
        <taxon>Irpicaceae</taxon>
        <taxon>Irpex</taxon>
    </lineage>
</organism>
<name>A0ACB8TP57_9APHY</name>
<reference evidence="1" key="1">
    <citation type="journal article" date="2021" name="Environ. Microbiol.">
        <title>Gene family expansions and transcriptome signatures uncover fungal adaptations to wood decay.</title>
        <authorList>
            <person name="Hage H."/>
            <person name="Miyauchi S."/>
            <person name="Viragh M."/>
            <person name="Drula E."/>
            <person name="Min B."/>
            <person name="Chaduli D."/>
            <person name="Navarro D."/>
            <person name="Favel A."/>
            <person name="Norest M."/>
            <person name="Lesage-Meessen L."/>
            <person name="Balint B."/>
            <person name="Merenyi Z."/>
            <person name="de Eugenio L."/>
            <person name="Morin E."/>
            <person name="Martinez A.T."/>
            <person name="Baldrian P."/>
            <person name="Stursova M."/>
            <person name="Martinez M.J."/>
            <person name="Novotny C."/>
            <person name="Magnuson J.K."/>
            <person name="Spatafora J.W."/>
            <person name="Maurice S."/>
            <person name="Pangilinan J."/>
            <person name="Andreopoulos W."/>
            <person name="LaButti K."/>
            <person name="Hundley H."/>
            <person name="Na H."/>
            <person name="Kuo A."/>
            <person name="Barry K."/>
            <person name="Lipzen A."/>
            <person name="Henrissat B."/>
            <person name="Riley R."/>
            <person name="Ahrendt S."/>
            <person name="Nagy L.G."/>
            <person name="Grigoriev I.V."/>
            <person name="Martin F."/>
            <person name="Rosso M.N."/>
        </authorList>
    </citation>
    <scope>NUCLEOTIDE SEQUENCE</scope>
    <source>
        <strain evidence="1">CBS 384.51</strain>
    </source>
</reference>
<proteinExistence type="predicted"/>
<protein>
    <submittedName>
        <fullName evidence="1">Uncharacterized protein</fullName>
    </submittedName>
</protein>
<sequence>MSEKGELAEYPPRRVERGRRITAAFLLTSAALLVLTWATPFGNRPLTDLVKPFQTLSGQENSAFWKKCSRHEYVEGTLCASLNAPLDYFDKDAGVAQIALSMYPAKEVPSKGIVLINPGGPGGSGTAFVGRGGPLLQAIVGEEWDIVGFDPRGTGLDSQPAMKCFTGQTSYPDFIRNTVLDRSYDIASNISLVEARKQLAALYEESEALSKAQFKLCEQTMGQTMRYMGTSTVVRDIDFITRYLAGEDALINFWGFSYGTILGQYLVNILPDRVGRVVIDGVADAVAWSSQPWYTWYRQWLSSTEDAYDIFVNRCSEVGPERCALARYTGEKPSTIKDRVEQLIDDLYYAPLSVYDPDVPGILTAGRLRMFLIRTLQTPSTWPIAASLLNSTINRDGAGILRTLQTNPQLDMQRQAVSCNDNKPFTPAPVPEIIDELLYVYQNVSRSVFSVVTTEADSGCNHWPVTPSERFEGPWNKTLRNPILVFSNFVSINEFLFGSGLRYMNHTRLLSWADPVTPLDSGKKVVERLGNSSRLVVQNSPGHCSLAMPSSCSASILRAYFANGTIPPPGTVCETDFPPFSNPNTSLTSDLDVKKTLGELLADFRANGSMM</sequence>
<evidence type="ECO:0000313" key="2">
    <source>
        <dbReference type="Proteomes" id="UP001055072"/>
    </source>
</evidence>
<keyword evidence="2" id="KW-1185">Reference proteome</keyword>
<dbReference type="EMBL" id="MU274953">
    <property type="protein sequence ID" value="KAI0083783.1"/>
    <property type="molecule type" value="Genomic_DNA"/>
</dbReference>
<comment type="caution">
    <text evidence="1">The sequence shown here is derived from an EMBL/GenBank/DDBJ whole genome shotgun (WGS) entry which is preliminary data.</text>
</comment>